<dbReference type="InterPro" id="IPR009019">
    <property type="entry name" value="KH_sf_prok-type"/>
</dbReference>
<dbReference type="GO" id="GO:0005737">
    <property type="term" value="C:cytoplasm"/>
    <property type="evidence" value="ECO:0007669"/>
    <property type="project" value="UniProtKB-SubCell"/>
</dbReference>
<accession>A0A0P9CR97</accession>
<dbReference type="InterPro" id="IPR020627">
    <property type="entry name" value="KhpA"/>
</dbReference>
<keyword evidence="2 3" id="KW-0694">RNA-binding</keyword>
<keyword evidence="3" id="KW-0133">Cell shape</keyword>
<dbReference type="CDD" id="cd22533">
    <property type="entry name" value="KH-II_YlqC-like"/>
    <property type="match status" value="1"/>
</dbReference>
<protein>
    <recommendedName>
        <fullName evidence="3">RNA-binding protein KhpA</fullName>
    </recommendedName>
    <alternativeName>
        <fullName evidence="3">KH-domain protein A</fullName>
    </alternativeName>
</protein>
<dbReference type="SUPFAM" id="SSF54814">
    <property type="entry name" value="Prokaryotic type KH domain (KH-domain type II)"/>
    <property type="match status" value="1"/>
</dbReference>
<comment type="caution">
    <text evidence="4">The sequence shown here is derived from an EMBL/GenBank/DDBJ whole genome shotgun (WGS) entry which is preliminary data.</text>
</comment>
<comment type="subcellular location">
    <subcellularLocation>
        <location evidence="3">Cytoplasm</location>
    </subcellularLocation>
</comment>
<evidence type="ECO:0000256" key="3">
    <source>
        <dbReference type="HAMAP-Rule" id="MF_00088"/>
    </source>
</evidence>
<dbReference type="PATRIC" id="fig|471514.4.peg.2990"/>
<keyword evidence="5" id="KW-1185">Reference proteome</keyword>
<keyword evidence="3" id="KW-0961">Cell wall biogenesis/degradation</keyword>
<gene>
    <name evidence="3" type="primary">khpA</name>
    <name evidence="4" type="ORF">AN477_03255</name>
</gene>
<comment type="function">
    <text evidence="3">A probable RNA chaperone. Forms a complex with KhpB which binds to cellular RNA and controls its expression. Plays a role in peptidoglycan (PG) homeostasis and cell length regulation.</text>
</comment>
<dbReference type="GO" id="GO:0008360">
    <property type="term" value="P:regulation of cell shape"/>
    <property type="evidence" value="ECO:0007669"/>
    <property type="project" value="UniProtKB-KW"/>
</dbReference>
<dbReference type="PANTHER" id="PTHR34654:SF1">
    <property type="entry name" value="RNA-BINDING PROTEIN KHPA"/>
    <property type="match status" value="1"/>
</dbReference>
<dbReference type="Pfam" id="PF13083">
    <property type="entry name" value="KH_KhpA-B"/>
    <property type="match status" value="1"/>
</dbReference>
<dbReference type="PANTHER" id="PTHR34654">
    <property type="entry name" value="UPF0109 PROTEIN SCO5592"/>
    <property type="match status" value="1"/>
</dbReference>
<dbReference type="Gene3D" id="3.30.300.20">
    <property type="match status" value="1"/>
</dbReference>
<dbReference type="InterPro" id="IPR015946">
    <property type="entry name" value="KH_dom-like_a/b"/>
</dbReference>
<evidence type="ECO:0000256" key="2">
    <source>
        <dbReference type="ARBA" id="ARBA00022884"/>
    </source>
</evidence>
<dbReference type="AlphaFoldDB" id="A0A0P9CR97"/>
<dbReference type="EMBL" id="LJCO01000011">
    <property type="protein sequence ID" value="KPV45376.1"/>
    <property type="molecule type" value="Genomic_DNA"/>
</dbReference>
<dbReference type="PROSITE" id="PS50084">
    <property type="entry name" value="KH_TYPE_1"/>
    <property type="match status" value="1"/>
</dbReference>
<keyword evidence="3" id="KW-0143">Chaperone</keyword>
<dbReference type="STRING" id="471514.AN477_03255"/>
<dbReference type="GO" id="GO:0071555">
    <property type="term" value="P:cell wall organization"/>
    <property type="evidence" value="ECO:0007669"/>
    <property type="project" value="UniProtKB-KW"/>
</dbReference>
<evidence type="ECO:0000313" key="5">
    <source>
        <dbReference type="Proteomes" id="UP000050482"/>
    </source>
</evidence>
<organism evidence="4 5">
    <name type="scientific">Alicyclobacillus ferrooxydans</name>
    <dbReference type="NCBI Taxonomy" id="471514"/>
    <lineage>
        <taxon>Bacteria</taxon>
        <taxon>Bacillati</taxon>
        <taxon>Bacillota</taxon>
        <taxon>Bacilli</taxon>
        <taxon>Bacillales</taxon>
        <taxon>Alicyclobacillaceae</taxon>
        <taxon>Alicyclobacillus</taxon>
    </lineage>
</organism>
<name>A0A0P9CR97_9BACL</name>
<evidence type="ECO:0000256" key="1">
    <source>
        <dbReference type="ARBA" id="ARBA00022490"/>
    </source>
</evidence>
<keyword evidence="1 3" id="KW-0963">Cytoplasm</keyword>
<comment type="similarity">
    <text evidence="3">Belongs to the KhpA RNA-binding protein family.</text>
</comment>
<comment type="subunit">
    <text evidence="3">Forms a complex with KhpB.</text>
</comment>
<dbReference type="OrthoDB" id="9812389at2"/>
<evidence type="ECO:0000313" key="4">
    <source>
        <dbReference type="EMBL" id="KPV45376.1"/>
    </source>
</evidence>
<reference evidence="4 5" key="1">
    <citation type="submission" date="2015-09" db="EMBL/GenBank/DDBJ databases">
        <title>Draft genome sequence of Alicyclobacillus ferrooxydans DSM 22381.</title>
        <authorList>
            <person name="Hemp J."/>
        </authorList>
    </citation>
    <scope>NUCLEOTIDE SEQUENCE [LARGE SCALE GENOMIC DNA]</scope>
    <source>
        <strain evidence="4 5">TC-34</strain>
    </source>
</reference>
<dbReference type="HAMAP" id="MF_00088">
    <property type="entry name" value="KhpA"/>
    <property type="match status" value="1"/>
</dbReference>
<dbReference type="GO" id="GO:0009252">
    <property type="term" value="P:peptidoglycan biosynthetic process"/>
    <property type="evidence" value="ECO:0007669"/>
    <property type="project" value="UniProtKB-UniRule"/>
</dbReference>
<dbReference type="RefSeq" id="WP_054967720.1">
    <property type="nucleotide sequence ID" value="NZ_LJCO01000011.1"/>
</dbReference>
<proteinExistence type="inferred from homology"/>
<dbReference type="GO" id="GO:0003723">
    <property type="term" value="F:RNA binding"/>
    <property type="evidence" value="ECO:0007669"/>
    <property type="project" value="UniProtKB-UniRule"/>
</dbReference>
<sequence>MKELVEFLARSLVEHPESVKVTEESRGDTTVYRITVDPSDIGKVIGRQGRIAKSIRNVVSARAYREKRHVVVDIDS</sequence>
<dbReference type="Proteomes" id="UP000050482">
    <property type="component" value="Unassembled WGS sequence"/>
</dbReference>